<evidence type="ECO:0000313" key="3">
    <source>
        <dbReference type="EMBL" id="PIK55572.1"/>
    </source>
</evidence>
<feature type="transmembrane region" description="Helical" evidence="2">
    <location>
        <begin position="116"/>
        <end position="144"/>
    </location>
</feature>
<comment type="caution">
    <text evidence="3">The sequence shown here is derived from an EMBL/GenBank/DDBJ whole genome shotgun (WGS) entry which is preliminary data.</text>
</comment>
<organism evidence="3 4">
    <name type="scientific">Stichopus japonicus</name>
    <name type="common">Sea cucumber</name>
    <dbReference type="NCBI Taxonomy" id="307972"/>
    <lineage>
        <taxon>Eukaryota</taxon>
        <taxon>Metazoa</taxon>
        <taxon>Echinodermata</taxon>
        <taxon>Eleutherozoa</taxon>
        <taxon>Echinozoa</taxon>
        <taxon>Holothuroidea</taxon>
        <taxon>Aspidochirotacea</taxon>
        <taxon>Aspidochirotida</taxon>
        <taxon>Stichopodidae</taxon>
        <taxon>Apostichopus</taxon>
    </lineage>
</organism>
<gene>
    <name evidence="3" type="ORF">BSL78_07528</name>
</gene>
<evidence type="ECO:0000256" key="1">
    <source>
        <dbReference type="SAM" id="MobiDB-lite"/>
    </source>
</evidence>
<feature type="region of interest" description="Disordered" evidence="1">
    <location>
        <begin position="66"/>
        <end position="93"/>
    </location>
</feature>
<keyword evidence="2" id="KW-0812">Transmembrane</keyword>
<dbReference type="EMBL" id="MRZV01000210">
    <property type="protein sequence ID" value="PIK55572.1"/>
    <property type="molecule type" value="Genomic_DNA"/>
</dbReference>
<reference evidence="3 4" key="1">
    <citation type="journal article" date="2017" name="PLoS Biol.">
        <title>The sea cucumber genome provides insights into morphological evolution and visceral regeneration.</title>
        <authorList>
            <person name="Zhang X."/>
            <person name="Sun L."/>
            <person name="Yuan J."/>
            <person name="Sun Y."/>
            <person name="Gao Y."/>
            <person name="Zhang L."/>
            <person name="Li S."/>
            <person name="Dai H."/>
            <person name="Hamel J.F."/>
            <person name="Liu C."/>
            <person name="Yu Y."/>
            <person name="Liu S."/>
            <person name="Lin W."/>
            <person name="Guo K."/>
            <person name="Jin S."/>
            <person name="Xu P."/>
            <person name="Storey K.B."/>
            <person name="Huan P."/>
            <person name="Zhang T."/>
            <person name="Zhou Y."/>
            <person name="Zhang J."/>
            <person name="Lin C."/>
            <person name="Li X."/>
            <person name="Xing L."/>
            <person name="Huo D."/>
            <person name="Sun M."/>
            <person name="Wang L."/>
            <person name="Mercier A."/>
            <person name="Li F."/>
            <person name="Yang H."/>
            <person name="Xiang J."/>
        </authorList>
    </citation>
    <scope>NUCLEOTIDE SEQUENCE [LARGE SCALE GENOMIC DNA]</scope>
    <source>
        <strain evidence="3">Shaxun</strain>
        <tissue evidence="3">Muscle</tissue>
    </source>
</reference>
<evidence type="ECO:0000313" key="4">
    <source>
        <dbReference type="Proteomes" id="UP000230750"/>
    </source>
</evidence>
<keyword evidence="4" id="KW-1185">Reference proteome</keyword>
<dbReference type="OrthoDB" id="10619173at2759"/>
<proteinExistence type="predicted"/>
<accession>A0A2G8L5N9</accession>
<dbReference type="Proteomes" id="UP000230750">
    <property type="component" value="Unassembled WGS sequence"/>
</dbReference>
<dbReference type="AlphaFoldDB" id="A0A2G8L5N9"/>
<name>A0A2G8L5N9_STIJA</name>
<feature type="transmembrane region" description="Helical" evidence="2">
    <location>
        <begin position="90"/>
        <end position="110"/>
    </location>
</feature>
<evidence type="ECO:0000256" key="2">
    <source>
        <dbReference type="SAM" id="Phobius"/>
    </source>
</evidence>
<keyword evidence="2" id="KW-1133">Transmembrane helix</keyword>
<keyword evidence="2" id="KW-0472">Membrane</keyword>
<sequence length="188" mass="20850">MNQKLTFDLLRLAGLLGFCKDSRNRHFGREIDSVFDTLALDVSSLLKSYKEIEDQNLKLKEELRRCRGPMAGPNGQNDQKRKRTRSSTSSSSGGSTVMVAAVVILVTAVVPLVTEVGILVTVPVLTIMAVELAVADAVLVPLLVPVDRCQFHVTTWPWSRQKCEDPVTSFLMIRLVEVVLVWSTPEDL</sequence>
<protein>
    <submittedName>
        <fullName evidence="3">Uncharacterized protein</fullName>
    </submittedName>
</protein>